<accession>A0A838ADE9</accession>
<feature type="compositionally biased region" description="Polar residues" evidence="1">
    <location>
        <begin position="143"/>
        <end position="167"/>
    </location>
</feature>
<name>A0A838ADE9_9PSEU</name>
<feature type="compositionally biased region" description="Low complexity" evidence="1">
    <location>
        <begin position="55"/>
        <end position="65"/>
    </location>
</feature>
<organism evidence="2 3">
    <name type="scientific">Haloechinothrix aidingensis</name>
    <dbReference type="NCBI Taxonomy" id="2752311"/>
    <lineage>
        <taxon>Bacteria</taxon>
        <taxon>Bacillati</taxon>
        <taxon>Actinomycetota</taxon>
        <taxon>Actinomycetes</taxon>
        <taxon>Pseudonocardiales</taxon>
        <taxon>Pseudonocardiaceae</taxon>
        <taxon>Haloechinothrix</taxon>
    </lineage>
</organism>
<gene>
    <name evidence="2" type="ORF">H0B56_17390</name>
</gene>
<dbReference type="RefSeq" id="WP_180894135.1">
    <property type="nucleotide sequence ID" value="NZ_JACCKD010000006.1"/>
</dbReference>
<feature type="region of interest" description="Disordered" evidence="1">
    <location>
        <begin position="108"/>
        <end position="264"/>
    </location>
</feature>
<dbReference type="EMBL" id="JACCKD010000006">
    <property type="protein sequence ID" value="MBA0127324.1"/>
    <property type="molecule type" value="Genomic_DNA"/>
</dbReference>
<proteinExistence type="predicted"/>
<feature type="compositionally biased region" description="Polar residues" evidence="1">
    <location>
        <begin position="108"/>
        <end position="126"/>
    </location>
</feature>
<keyword evidence="3" id="KW-1185">Reference proteome</keyword>
<evidence type="ECO:0000313" key="2">
    <source>
        <dbReference type="EMBL" id="MBA0127324.1"/>
    </source>
</evidence>
<evidence type="ECO:0000313" key="3">
    <source>
        <dbReference type="Proteomes" id="UP000582974"/>
    </source>
</evidence>
<feature type="compositionally biased region" description="Acidic residues" evidence="1">
    <location>
        <begin position="210"/>
        <end position="247"/>
    </location>
</feature>
<reference evidence="2 3" key="1">
    <citation type="submission" date="2020-07" db="EMBL/GenBank/DDBJ databases">
        <title>Genome of Haloechinothrix sp.</title>
        <authorList>
            <person name="Tang S.-K."/>
            <person name="Yang L."/>
            <person name="Zhu W.-Y."/>
        </authorList>
    </citation>
    <scope>NUCLEOTIDE SEQUENCE [LARGE SCALE GENOMIC DNA]</scope>
    <source>
        <strain evidence="2 3">YIM 98757</strain>
    </source>
</reference>
<protein>
    <submittedName>
        <fullName evidence="2">Uncharacterized protein</fullName>
    </submittedName>
</protein>
<feature type="region of interest" description="Disordered" evidence="1">
    <location>
        <begin position="1"/>
        <end position="78"/>
    </location>
</feature>
<comment type="caution">
    <text evidence="2">The sequence shown here is derived from an EMBL/GenBank/DDBJ whole genome shotgun (WGS) entry which is preliminary data.</text>
</comment>
<dbReference type="Proteomes" id="UP000582974">
    <property type="component" value="Unassembled WGS sequence"/>
</dbReference>
<sequence>MRPDAHEGEQASVLPVAELLRREGSSGTRAGGTAPGSRPGTSVPAASAQPFGKVATQATAASTAARLPDTADAREGHKSHFRGATVGSAAVLCGLTLAGLVALKPTTALSPESDNRASGSSDSTQPRILEPDGGDVATASVAMETTSSSNPGARGVQGSSEQQGNGQDTASPTSSGDTATSTTTQSPQPTSTTQQEDDSDSGARSGTLDDSTDDSADDSTGDGDSDGSTDSGSDDGTNDGDEEEDSSLLDPVEGVVGGVLDTLG</sequence>
<feature type="compositionally biased region" description="Basic and acidic residues" evidence="1">
    <location>
        <begin position="69"/>
        <end position="78"/>
    </location>
</feature>
<evidence type="ECO:0000256" key="1">
    <source>
        <dbReference type="SAM" id="MobiDB-lite"/>
    </source>
</evidence>
<feature type="compositionally biased region" description="Low complexity" evidence="1">
    <location>
        <begin position="168"/>
        <end position="194"/>
    </location>
</feature>
<dbReference type="AlphaFoldDB" id="A0A838ADE9"/>